<evidence type="ECO:0000313" key="2">
    <source>
        <dbReference type="EMBL" id="KAK5913754.1"/>
    </source>
</evidence>
<sequence>MMAKNINNKMSTMIEILSEIDGGEDAMTRSKTEAQPPLQEIDCFRNRSGISSLSRPLPPSEQEAKEGRKGFIHPAFGL</sequence>
<dbReference type="AlphaFoldDB" id="A0AAN8D200"/>
<evidence type="ECO:0000313" key="3">
    <source>
        <dbReference type="Proteomes" id="UP001331515"/>
    </source>
</evidence>
<comment type="caution">
    <text evidence="2">The sequence shown here is derived from an EMBL/GenBank/DDBJ whole genome shotgun (WGS) entry which is preliminary data.</text>
</comment>
<protein>
    <submittedName>
        <fullName evidence="2">Uncharacterized protein</fullName>
    </submittedName>
</protein>
<organism evidence="2 3">
    <name type="scientific">Champsocephalus gunnari</name>
    <name type="common">Mackerel icefish</name>
    <dbReference type="NCBI Taxonomy" id="52237"/>
    <lineage>
        <taxon>Eukaryota</taxon>
        <taxon>Metazoa</taxon>
        <taxon>Chordata</taxon>
        <taxon>Craniata</taxon>
        <taxon>Vertebrata</taxon>
        <taxon>Euteleostomi</taxon>
        <taxon>Actinopterygii</taxon>
        <taxon>Neopterygii</taxon>
        <taxon>Teleostei</taxon>
        <taxon>Neoteleostei</taxon>
        <taxon>Acanthomorphata</taxon>
        <taxon>Eupercaria</taxon>
        <taxon>Perciformes</taxon>
        <taxon>Notothenioidei</taxon>
        <taxon>Channichthyidae</taxon>
        <taxon>Champsocephalus</taxon>
    </lineage>
</organism>
<name>A0AAN8D200_CHAGU</name>
<accession>A0AAN8D200</accession>
<keyword evidence="3" id="KW-1185">Reference proteome</keyword>
<proteinExistence type="predicted"/>
<feature type="region of interest" description="Disordered" evidence="1">
    <location>
        <begin position="47"/>
        <end position="78"/>
    </location>
</feature>
<reference evidence="2 3" key="1">
    <citation type="journal article" date="2023" name="Mol. Biol. Evol.">
        <title>Genomics of Secondarily Temperate Adaptation in the Only Non-Antarctic Icefish.</title>
        <authorList>
            <person name="Rivera-Colon A.G."/>
            <person name="Rayamajhi N."/>
            <person name="Minhas B.F."/>
            <person name="Madrigal G."/>
            <person name="Bilyk K.T."/>
            <person name="Yoon V."/>
            <person name="Hune M."/>
            <person name="Gregory S."/>
            <person name="Cheng C.H.C."/>
            <person name="Catchen J.M."/>
        </authorList>
    </citation>
    <scope>NUCLEOTIDE SEQUENCE [LARGE SCALE GENOMIC DNA]</scope>
    <source>
        <tissue evidence="2">White muscle</tissue>
    </source>
</reference>
<evidence type="ECO:0000256" key="1">
    <source>
        <dbReference type="SAM" id="MobiDB-lite"/>
    </source>
</evidence>
<dbReference type="EMBL" id="JAURVH010001527">
    <property type="protein sequence ID" value="KAK5913754.1"/>
    <property type="molecule type" value="Genomic_DNA"/>
</dbReference>
<dbReference type="Proteomes" id="UP001331515">
    <property type="component" value="Unassembled WGS sequence"/>
</dbReference>
<gene>
    <name evidence="2" type="ORF">CgunFtcFv8_008255</name>
</gene>